<sequence length="176" mass="20348">KKRYKVEVEKLKEEVSCTFSNSTVSPVALLELIDRIDKFGLSSYFEVETKEALEKIIMCMNSSGANYFSSSKEEDLYATALCFRLLREHDYHASQRNLDIIEDLFFARDRIVESFFFAVGIASEPQYGSIRKWVTKVFQLVLIIDDVYDIYGALADVQQFAHTEVGPQKLFTTYLY</sequence>
<name>A0ABS8Y3Z7_DATST</name>
<keyword evidence="1" id="KW-0479">Metal-binding</keyword>
<dbReference type="PANTHER" id="PTHR31225">
    <property type="entry name" value="OS04G0344100 PROTEIN-RELATED"/>
    <property type="match status" value="1"/>
</dbReference>
<reference evidence="3 4" key="1">
    <citation type="journal article" date="2021" name="BMC Genomics">
        <title>Datura genome reveals duplications of psychoactive alkaloid biosynthetic genes and high mutation rate following tissue culture.</title>
        <authorList>
            <person name="Rajewski A."/>
            <person name="Carter-House D."/>
            <person name="Stajich J."/>
            <person name="Litt A."/>
        </authorList>
    </citation>
    <scope>NUCLEOTIDE SEQUENCE [LARGE SCALE GENOMIC DNA]</scope>
    <source>
        <strain evidence="3">AR-01</strain>
    </source>
</reference>
<accession>A0ABS8Y3Z7</accession>
<dbReference type="Pfam" id="PF03936">
    <property type="entry name" value="Terpene_synth_C"/>
    <property type="match status" value="1"/>
</dbReference>
<evidence type="ECO:0000256" key="1">
    <source>
        <dbReference type="ARBA" id="ARBA00022723"/>
    </source>
</evidence>
<feature type="domain" description="Terpene synthase metal-binding" evidence="2">
    <location>
        <begin position="97"/>
        <end position="162"/>
    </location>
</feature>
<protein>
    <recommendedName>
        <fullName evidence="2">Terpene synthase metal-binding domain-containing protein</fullName>
    </recommendedName>
</protein>
<feature type="non-terminal residue" evidence="3">
    <location>
        <position position="1"/>
    </location>
</feature>
<organism evidence="3 4">
    <name type="scientific">Datura stramonium</name>
    <name type="common">Jimsonweed</name>
    <name type="synonym">Common thornapple</name>
    <dbReference type="NCBI Taxonomy" id="4076"/>
    <lineage>
        <taxon>Eukaryota</taxon>
        <taxon>Viridiplantae</taxon>
        <taxon>Streptophyta</taxon>
        <taxon>Embryophyta</taxon>
        <taxon>Tracheophyta</taxon>
        <taxon>Spermatophyta</taxon>
        <taxon>Magnoliopsida</taxon>
        <taxon>eudicotyledons</taxon>
        <taxon>Gunneridae</taxon>
        <taxon>Pentapetalae</taxon>
        <taxon>asterids</taxon>
        <taxon>lamiids</taxon>
        <taxon>Solanales</taxon>
        <taxon>Solanaceae</taxon>
        <taxon>Solanoideae</taxon>
        <taxon>Datureae</taxon>
        <taxon>Datura</taxon>
    </lineage>
</organism>
<dbReference type="InterPro" id="IPR008949">
    <property type="entry name" value="Isoprenoid_synthase_dom_sf"/>
</dbReference>
<dbReference type="SUPFAM" id="SSF48239">
    <property type="entry name" value="Terpenoid cyclases/Protein prenyltransferases"/>
    <property type="match status" value="1"/>
</dbReference>
<dbReference type="Gene3D" id="1.10.600.10">
    <property type="entry name" value="Farnesyl Diphosphate Synthase"/>
    <property type="match status" value="2"/>
</dbReference>
<dbReference type="EMBL" id="JACEIK010025372">
    <property type="protein sequence ID" value="MCE5166518.1"/>
    <property type="molecule type" value="Genomic_DNA"/>
</dbReference>
<dbReference type="InterPro" id="IPR008930">
    <property type="entry name" value="Terpenoid_cyclase/PrenylTrfase"/>
</dbReference>
<dbReference type="Proteomes" id="UP000823775">
    <property type="component" value="Unassembled WGS sequence"/>
</dbReference>
<dbReference type="InterPro" id="IPR005630">
    <property type="entry name" value="Terpene_synthase_metal-bd"/>
</dbReference>
<proteinExistence type="predicted"/>
<dbReference type="SUPFAM" id="SSF48576">
    <property type="entry name" value="Terpenoid synthases"/>
    <property type="match status" value="1"/>
</dbReference>
<dbReference type="PANTHER" id="PTHR31225:SF132">
    <property type="entry name" value="ALPHA-FARNESENE SYNTHASE"/>
    <property type="match status" value="1"/>
</dbReference>
<evidence type="ECO:0000313" key="4">
    <source>
        <dbReference type="Proteomes" id="UP000823775"/>
    </source>
</evidence>
<evidence type="ECO:0000259" key="2">
    <source>
        <dbReference type="Pfam" id="PF03936"/>
    </source>
</evidence>
<comment type="caution">
    <text evidence="3">The sequence shown here is derived from an EMBL/GenBank/DDBJ whole genome shotgun (WGS) entry which is preliminary data.</text>
</comment>
<dbReference type="InterPro" id="IPR036965">
    <property type="entry name" value="Terpene_synth_N_sf"/>
</dbReference>
<gene>
    <name evidence="3" type="ORF">HAX54_021087</name>
</gene>
<dbReference type="Gene3D" id="1.50.10.130">
    <property type="entry name" value="Terpene synthase, N-terminal domain"/>
    <property type="match status" value="1"/>
</dbReference>
<keyword evidence="4" id="KW-1185">Reference proteome</keyword>
<dbReference type="InterPro" id="IPR050148">
    <property type="entry name" value="Terpene_synthase-like"/>
</dbReference>
<evidence type="ECO:0000313" key="3">
    <source>
        <dbReference type="EMBL" id="MCE5166518.1"/>
    </source>
</evidence>